<dbReference type="Proteomes" id="UP001497516">
    <property type="component" value="Chromosome 3"/>
</dbReference>
<organism evidence="6 7">
    <name type="scientific">Linum trigynum</name>
    <dbReference type="NCBI Taxonomy" id="586398"/>
    <lineage>
        <taxon>Eukaryota</taxon>
        <taxon>Viridiplantae</taxon>
        <taxon>Streptophyta</taxon>
        <taxon>Embryophyta</taxon>
        <taxon>Tracheophyta</taxon>
        <taxon>Spermatophyta</taxon>
        <taxon>Magnoliopsida</taxon>
        <taxon>eudicotyledons</taxon>
        <taxon>Gunneridae</taxon>
        <taxon>Pentapetalae</taxon>
        <taxon>rosids</taxon>
        <taxon>fabids</taxon>
        <taxon>Malpighiales</taxon>
        <taxon>Linaceae</taxon>
        <taxon>Linum</taxon>
    </lineage>
</organism>
<dbReference type="InterPro" id="IPR016140">
    <property type="entry name" value="Bifunc_inhib/LTP/seed_store"/>
</dbReference>
<keyword evidence="2 4" id="KW-0732">Signal</keyword>
<dbReference type="CDD" id="cd00261">
    <property type="entry name" value="AAI_SS"/>
    <property type="match status" value="1"/>
</dbReference>
<dbReference type="PRINTS" id="PR00496">
    <property type="entry name" value="NAPIN"/>
</dbReference>
<feature type="domain" description="Bifunctional inhibitor/plant lipid transfer protein/seed storage helical" evidence="5">
    <location>
        <begin position="55"/>
        <end position="145"/>
    </location>
</feature>
<keyword evidence="7" id="KW-1185">Reference proteome</keyword>
<evidence type="ECO:0000256" key="1">
    <source>
        <dbReference type="ARBA" id="ARBA00008262"/>
    </source>
</evidence>
<dbReference type="Pfam" id="PF00234">
    <property type="entry name" value="Tryp_alpha_amyl"/>
    <property type="match status" value="1"/>
</dbReference>
<gene>
    <name evidence="6" type="ORF">LTRI10_LOCUS16161</name>
</gene>
<dbReference type="InterPro" id="IPR036312">
    <property type="entry name" value="Bifun_inhib/LTP/seed_sf"/>
</dbReference>
<dbReference type="SMART" id="SM00499">
    <property type="entry name" value="AAI"/>
    <property type="match status" value="1"/>
</dbReference>
<evidence type="ECO:0000313" key="6">
    <source>
        <dbReference type="EMBL" id="CAL1374287.1"/>
    </source>
</evidence>
<keyword evidence="3" id="KW-1015">Disulfide bond</keyword>
<reference evidence="6 7" key="1">
    <citation type="submission" date="2024-04" db="EMBL/GenBank/DDBJ databases">
        <authorList>
            <person name="Fracassetti M."/>
        </authorList>
    </citation>
    <scope>NUCLEOTIDE SEQUENCE [LARGE SCALE GENOMIC DNA]</scope>
</reference>
<dbReference type="EMBL" id="OZ034816">
    <property type="protein sequence ID" value="CAL1374287.1"/>
    <property type="molecule type" value="Genomic_DNA"/>
</dbReference>
<feature type="chain" id="PRO_5043382422" description="Bifunctional inhibitor/plant lipid transfer protein/seed storage helical domain-containing protein" evidence="4">
    <location>
        <begin position="21"/>
        <end position="158"/>
    </location>
</feature>
<dbReference type="AlphaFoldDB" id="A0AAV2DLX4"/>
<evidence type="ECO:0000259" key="5">
    <source>
        <dbReference type="SMART" id="SM00499"/>
    </source>
</evidence>
<evidence type="ECO:0000313" key="7">
    <source>
        <dbReference type="Proteomes" id="UP001497516"/>
    </source>
</evidence>
<feature type="signal peptide" evidence="4">
    <location>
        <begin position="1"/>
        <end position="20"/>
    </location>
</feature>
<evidence type="ECO:0000256" key="2">
    <source>
        <dbReference type="ARBA" id="ARBA00022729"/>
    </source>
</evidence>
<evidence type="ECO:0000256" key="4">
    <source>
        <dbReference type="SAM" id="SignalP"/>
    </source>
</evidence>
<evidence type="ECO:0000256" key="3">
    <source>
        <dbReference type="ARBA" id="ARBA00023157"/>
    </source>
</evidence>
<dbReference type="Gene3D" id="1.10.110.10">
    <property type="entry name" value="Plant lipid-transfer and hydrophobic proteins"/>
    <property type="match status" value="1"/>
</dbReference>
<dbReference type="PANTHER" id="PTHR35496:SF20">
    <property type="entry name" value="2S SEED STORAGE PROTEIN 1-RELATED"/>
    <property type="match status" value="1"/>
</dbReference>
<accession>A0AAV2DLX4</accession>
<dbReference type="GO" id="GO:0045735">
    <property type="term" value="F:nutrient reservoir activity"/>
    <property type="evidence" value="ECO:0007669"/>
    <property type="project" value="InterPro"/>
</dbReference>
<dbReference type="SUPFAM" id="SSF47699">
    <property type="entry name" value="Bifunctional inhibitor/lipid-transfer protein/seed storage 2S albumin"/>
    <property type="match status" value="1"/>
</dbReference>
<protein>
    <recommendedName>
        <fullName evidence="5">Bifunctional inhibitor/plant lipid transfer protein/seed storage helical domain-containing protein</fullName>
    </recommendedName>
</protein>
<dbReference type="InterPro" id="IPR000617">
    <property type="entry name" value="Napin/2SS/CON"/>
</dbReference>
<dbReference type="PANTHER" id="PTHR35496">
    <property type="entry name" value="2S SEED STORAGE PROTEIN 1-RELATED"/>
    <property type="match status" value="1"/>
</dbReference>
<comment type="similarity">
    <text evidence="1">Belongs to the 2S seed storage albumins family.</text>
</comment>
<proteinExistence type="inferred from homology"/>
<name>A0AAV2DLX4_9ROSI</name>
<sequence length="158" mass="17876">MAKLSLAVAAFLLFLVATEATIRTTVIVDEDVDASNQRGGGCSQEMQRFDNLRNCQEYMMEMMREQRGGRGVEMVVAAAANPMMKEQCCQDLRQMESQCTCQGLEMAMNEMMRKMAGQMEQQEMQTMWRMAENLPGKCDASPSSCQFRGGRQQIPAWF</sequence>